<evidence type="ECO:0000256" key="1">
    <source>
        <dbReference type="SAM" id="MobiDB-lite"/>
    </source>
</evidence>
<dbReference type="Gene3D" id="2.60.40.10">
    <property type="entry name" value="Immunoglobulins"/>
    <property type="match status" value="1"/>
</dbReference>
<dbReference type="VEuPathDB" id="FungiDB:H257_04560"/>
<dbReference type="InterPro" id="IPR007110">
    <property type="entry name" value="Ig-like_dom"/>
</dbReference>
<dbReference type="SUPFAM" id="SSF48726">
    <property type="entry name" value="Immunoglobulin"/>
    <property type="match status" value="1"/>
</dbReference>
<dbReference type="Proteomes" id="UP000286510">
    <property type="component" value="Unassembled WGS sequence"/>
</dbReference>
<gene>
    <name evidence="3" type="ORF">DYB26_001843</name>
</gene>
<dbReference type="EMBL" id="QUTF01013037">
    <property type="protein sequence ID" value="RHZ20025.1"/>
    <property type="molecule type" value="Genomic_DNA"/>
</dbReference>
<feature type="domain" description="Ig-like" evidence="2">
    <location>
        <begin position="162"/>
        <end position="228"/>
    </location>
</feature>
<accession>A0A418EWC6</accession>
<proteinExistence type="predicted"/>
<organism evidence="3 4">
    <name type="scientific">Aphanomyces astaci</name>
    <name type="common">Crayfish plague agent</name>
    <dbReference type="NCBI Taxonomy" id="112090"/>
    <lineage>
        <taxon>Eukaryota</taxon>
        <taxon>Sar</taxon>
        <taxon>Stramenopiles</taxon>
        <taxon>Oomycota</taxon>
        <taxon>Saprolegniomycetes</taxon>
        <taxon>Saprolegniales</taxon>
        <taxon>Verrucalvaceae</taxon>
        <taxon>Aphanomyces</taxon>
    </lineage>
</organism>
<dbReference type="PROSITE" id="PS50835">
    <property type="entry name" value="IG_LIKE"/>
    <property type="match status" value="1"/>
</dbReference>
<evidence type="ECO:0000313" key="4">
    <source>
        <dbReference type="Proteomes" id="UP000286510"/>
    </source>
</evidence>
<comment type="caution">
    <text evidence="3">The sequence shown here is derived from an EMBL/GenBank/DDBJ whole genome shotgun (WGS) entry which is preliminary data.</text>
</comment>
<feature type="compositionally biased region" description="Basic and acidic residues" evidence="1">
    <location>
        <begin position="653"/>
        <end position="671"/>
    </location>
</feature>
<dbReference type="InterPro" id="IPR036179">
    <property type="entry name" value="Ig-like_dom_sf"/>
</dbReference>
<evidence type="ECO:0000313" key="3">
    <source>
        <dbReference type="EMBL" id="RHZ20025.1"/>
    </source>
</evidence>
<dbReference type="AlphaFoldDB" id="A0A418EWC6"/>
<dbReference type="InterPro" id="IPR013783">
    <property type="entry name" value="Ig-like_fold"/>
</dbReference>
<protein>
    <recommendedName>
        <fullName evidence="2">Ig-like domain-containing protein</fullName>
    </recommendedName>
</protein>
<feature type="region of interest" description="Disordered" evidence="1">
    <location>
        <begin position="652"/>
        <end position="679"/>
    </location>
</feature>
<evidence type="ECO:0000259" key="2">
    <source>
        <dbReference type="PROSITE" id="PS50835"/>
    </source>
</evidence>
<name>A0A418EWC6_APHAT</name>
<sequence length="1007" mass="111792">MWRLFLHARGWTSGGGGVQLEYVPEETPRSMTLQRNRILCREAHMWTVFKAWRYSVVRKKEKRDLYRMSDKERDIKFIYEGFSPLTYATLYGRRDESILQMAVPLARKVQANASRMMDERNYEGSKRVSLESEAAATLDAKAASEQILDIWTEFLSVWGHFGSRVLFTVQAKGEPLTYQWYCGGSPLEGCTTDTLDATGSATPEDAGAYFCRITNWRGSVDSTTAVLLVQGRSRRGGVVQRSTYSHPSLLDDMVVVDPSTRYFRTQAPLAPGDVLFNVNAAVGGVLDVGHVQLFVPPRSFAVWDLFDANLADTLGMDVVVRVDVSVETIRASDDVNEAWQVVSPIVSLSPHPVDAFLIPWTLRLPHHAASVRPSDPSLIMVLQRIVDADGVVTMHTVSPHQLRTDQLTVDSTHADLVVWSCPTRQDCLDVTLSSNSNVLHVGNFPLELPSSTLVQIDLVSPNKMLLEADVSLSGSTPRRLGVLHVPLGESATWTSQGVGMACPQLRVSGATTNDNLDVVLPLRFHGQSPFEPSESHIAFWLMWRVENRPVGGANVLQHTTRHVEVAWTVNPPTTGGSPPPYFVVEMAAFSDTFWRRANLSVVHRMYKVTHMGAYHHAHVHIVTDVHAASIRIAACNLDSFGEYADNLLVTPVERGDDNTPEGAAHERQQKPHKEKPKLGGEGVVTTMTLMGLTEARQDSHQRLQDLVAAVYPSSSLFQALYGVPNTISDIVSMLESKKRSHRAADEGIALLLVGLDALMLAAKSTVHFHRPICMHFCQCLALAVRVTPDTCYGRLVHQSTMVEILETLVTACRDHAVFGAEMGQGLLRHWEAQRQNMAASAVYDADELRQLHAWSVVLHAQQDRKLSLQYFSKAFHTDMLEELNNKDRIAEVHADVQQRNTLKTRVLHVCPGPGDVVAYTACVEVRFDGAVVDVDCLRFITVKNTTLKVRVNGNVTYDKGTRTALFAPTVPLEPRSTFKVKLRADAVMTWYGAASATTKHMFTTKPK</sequence>
<reference evidence="3 4" key="1">
    <citation type="submission" date="2018-08" db="EMBL/GenBank/DDBJ databases">
        <title>Aphanomyces genome sequencing and annotation.</title>
        <authorList>
            <person name="Minardi D."/>
            <person name="Oidtmann B."/>
            <person name="Van Der Giezen M."/>
            <person name="Studholme D.J."/>
        </authorList>
    </citation>
    <scope>NUCLEOTIDE SEQUENCE [LARGE SCALE GENOMIC DNA]</scope>
    <source>
        <strain evidence="3 4">FDL457</strain>
    </source>
</reference>